<protein>
    <submittedName>
        <fullName evidence="9">ABC transporter permease</fullName>
    </submittedName>
</protein>
<keyword evidence="3" id="KW-1003">Cell membrane</keyword>
<gene>
    <name evidence="9" type="ORF">RM423_10360</name>
</gene>
<dbReference type="Proteomes" id="UP001183176">
    <property type="component" value="Unassembled WGS sequence"/>
</dbReference>
<evidence type="ECO:0000256" key="4">
    <source>
        <dbReference type="ARBA" id="ARBA00022692"/>
    </source>
</evidence>
<feature type="transmembrane region" description="Helical" evidence="7">
    <location>
        <begin position="137"/>
        <end position="162"/>
    </location>
</feature>
<comment type="caution">
    <text evidence="9">The sequence shown here is derived from an EMBL/GenBank/DDBJ whole genome shotgun (WGS) entry which is preliminary data.</text>
</comment>
<feature type="transmembrane region" description="Helical" evidence="7">
    <location>
        <begin position="104"/>
        <end position="125"/>
    </location>
</feature>
<dbReference type="PROSITE" id="PS50928">
    <property type="entry name" value="ABC_TM1"/>
    <property type="match status" value="1"/>
</dbReference>
<keyword evidence="10" id="KW-1185">Reference proteome</keyword>
<dbReference type="PANTHER" id="PTHR43163">
    <property type="entry name" value="DIPEPTIDE TRANSPORT SYSTEM PERMEASE PROTEIN DPPB-RELATED"/>
    <property type="match status" value="1"/>
</dbReference>
<evidence type="ECO:0000313" key="10">
    <source>
        <dbReference type="Proteomes" id="UP001183176"/>
    </source>
</evidence>
<dbReference type="EMBL" id="JAVREH010000010">
    <property type="protein sequence ID" value="MDT0261798.1"/>
    <property type="molecule type" value="Genomic_DNA"/>
</dbReference>
<feature type="transmembrane region" description="Helical" evidence="7">
    <location>
        <begin position="194"/>
        <end position="212"/>
    </location>
</feature>
<proteinExistence type="inferred from homology"/>
<keyword evidence="2 7" id="KW-0813">Transport</keyword>
<comment type="subcellular location">
    <subcellularLocation>
        <location evidence="1 7">Cell membrane</location>
        <topology evidence="1 7">Multi-pass membrane protein</topology>
    </subcellularLocation>
</comment>
<keyword evidence="6 7" id="KW-0472">Membrane</keyword>
<reference evidence="10" key="1">
    <citation type="submission" date="2023-07" db="EMBL/GenBank/DDBJ databases">
        <title>30 novel species of actinomycetes from the DSMZ collection.</title>
        <authorList>
            <person name="Nouioui I."/>
        </authorList>
    </citation>
    <scope>NUCLEOTIDE SEQUENCE [LARGE SCALE GENOMIC DNA]</scope>
    <source>
        <strain evidence="10">DSM 44399</strain>
    </source>
</reference>
<evidence type="ECO:0000256" key="1">
    <source>
        <dbReference type="ARBA" id="ARBA00004651"/>
    </source>
</evidence>
<dbReference type="SUPFAM" id="SSF161098">
    <property type="entry name" value="MetI-like"/>
    <property type="match status" value="1"/>
</dbReference>
<evidence type="ECO:0000313" key="9">
    <source>
        <dbReference type="EMBL" id="MDT0261798.1"/>
    </source>
</evidence>
<feature type="transmembrane region" description="Helical" evidence="7">
    <location>
        <begin position="12"/>
        <end position="31"/>
    </location>
</feature>
<name>A0ABU2J9X8_9ACTN</name>
<organism evidence="9 10">
    <name type="scientific">Jatrophihabitans lederbergiae</name>
    <dbReference type="NCBI Taxonomy" id="3075547"/>
    <lineage>
        <taxon>Bacteria</taxon>
        <taxon>Bacillati</taxon>
        <taxon>Actinomycetota</taxon>
        <taxon>Actinomycetes</taxon>
        <taxon>Jatrophihabitantales</taxon>
        <taxon>Jatrophihabitantaceae</taxon>
        <taxon>Jatrophihabitans</taxon>
    </lineage>
</organism>
<dbReference type="CDD" id="cd06261">
    <property type="entry name" value="TM_PBP2"/>
    <property type="match status" value="1"/>
</dbReference>
<feature type="domain" description="ABC transmembrane type-1" evidence="8">
    <location>
        <begin position="98"/>
        <end position="317"/>
    </location>
</feature>
<dbReference type="InterPro" id="IPR000515">
    <property type="entry name" value="MetI-like"/>
</dbReference>
<evidence type="ECO:0000256" key="6">
    <source>
        <dbReference type="ARBA" id="ARBA00023136"/>
    </source>
</evidence>
<dbReference type="InterPro" id="IPR035906">
    <property type="entry name" value="MetI-like_sf"/>
</dbReference>
<dbReference type="RefSeq" id="WP_311422952.1">
    <property type="nucleotide sequence ID" value="NZ_JAVREH010000010.1"/>
</dbReference>
<dbReference type="Gene3D" id="1.10.3720.10">
    <property type="entry name" value="MetI-like"/>
    <property type="match status" value="1"/>
</dbReference>
<dbReference type="Pfam" id="PF00528">
    <property type="entry name" value="BPD_transp_1"/>
    <property type="match status" value="1"/>
</dbReference>
<evidence type="ECO:0000256" key="2">
    <source>
        <dbReference type="ARBA" id="ARBA00022448"/>
    </source>
</evidence>
<accession>A0ABU2J9X8</accession>
<feature type="transmembrane region" description="Helical" evidence="7">
    <location>
        <begin position="294"/>
        <end position="320"/>
    </location>
</feature>
<evidence type="ECO:0000259" key="8">
    <source>
        <dbReference type="PROSITE" id="PS50928"/>
    </source>
</evidence>
<evidence type="ECO:0000256" key="3">
    <source>
        <dbReference type="ARBA" id="ARBA00022475"/>
    </source>
</evidence>
<feature type="transmembrane region" description="Helical" evidence="7">
    <location>
        <begin position="248"/>
        <end position="274"/>
    </location>
</feature>
<comment type="similarity">
    <text evidence="7">Belongs to the binding-protein-dependent transport system permease family.</text>
</comment>
<keyword evidence="5 7" id="KW-1133">Transmembrane helix</keyword>
<keyword evidence="4 7" id="KW-0812">Transmembrane</keyword>
<evidence type="ECO:0000256" key="5">
    <source>
        <dbReference type="ARBA" id="ARBA00022989"/>
    </source>
</evidence>
<sequence length="327" mass="35783">MLKFIARRFLNYLVLVFIATSLAYILGSLTLDPRARYEGHNPPIPAAVIHENLQQRNADPATPVLQRYGHWLKGVVHGDFGTQIVGEDKVSTEIGRRAGVSLRLLFFGTVFGAVGGVLLGVFGAVRQRKPSDVAGTVVSYVLLASPTVVVIIVVQTLFVWLYHKGGSAWLFPATGEYNSNLHGLAFWANRLKRLVMPTLVLGLFGVSFFSRYQRSAMLDVLGSDFLRTARAKGLTRQKALFKHGVRTALIPIVTFFAYSFGLLLTGSIFVENLFGWHGMGEYLVSSVQSHDVNAVAGVACFTAVLVLLSGLLSDILYAALDPRVRSK</sequence>
<dbReference type="PANTHER" id="PTHR43163:SF6">
    <property type="entry name" value="DIPEPTIDE TRANSPORT SYSTEM PERMEASE PROTEIN DPPB-RELATED"/>
    <property type="match status" value="1"/>
</dbReference>
<evidence type="ECO:0000256" key="7">
    <source>
        <dbReference type="RuleBase" id="RU363032"/>
    </source>
</evidence>